<evidence type="ECO:0000313" key="1">
    <source>
        <dbReference type="EMBL" id="GLK56063.1"/>
    </source>
</evidence>
<name>A0A9W6ITS3_9HYPH</name>
<organism evidence="1 4">
    <name type="scientific">Methylopila capsulata</name>
    <dbReference type="NCBI Taxonomy" id="61654"/>
    <lineage>
        <taxon>Bacteria</taxon>
        <taxon>Pseudomonadati</taxon>
        <taxon>Pseudomonadota</taxon>
        <taxon>Alphaproteobacteria</taxon>
        <taxon>Hyphomicrobiales</taxon>
        <taxon>Methylopilaceae</taxon>
        <taxon>Methylopila</taxon>
    </lineage>
</organism>
<sequence>MLDVFGGLLRRRTPAVVLGVVASVAVGGLAVAVTSDSFVDADVQTGFFSIAPHALAPVVTSGFGQYGWFPSLVRVNPNYAQGNVCVSAGVHLPDEAVMTSMNVFYSSPSTLGAMSVVLQRVNLQIGEVTTIFDLARMPTTADARTAIVIPIKERYRLVKNNLYAYGLVSCMGPRDAFSAARIAYRSRKAGS</sequence>
<dbReference type="RefSeq" id="WP_204949154.1">
    <property type="nucleotide sequence ID" value="NZ_BSFF01000002.1"/>
</dbReference>
<dbReference type="AlphaFoldDB" id="A0A9W6ITS3"/>
<dbReference type="Proteomes" id="UP001143400">
    <property type="component" value="Unassembled WGS sequence"/>
</dbReference>
<dbReference type="EMBL" id="BSFF01000002">
    <property type="protein sequence ID" value="GLK56063.1"/>
    <property type="molecule type" value="Genomic_DNA"/>
</dbReference>
<reference evidence="2 3" key="2">
    <citation type="submission" date="2021-01" db="EMBL/GenBank/DDBJ databases">
        <title>Genomic Encyclopedia of Type Strains, Phase IV (KMG-IV): sequencing the most valuable type-strain genomes for metagenomic binning, comparative biology and taxonomic classification.</title>
        <authorList>
            <person name="Goeker M."/>
        </authorList>
    </citation>
    <scope>NUCLEOTIDE SEQUENCE [LARGE SCALE GENOMIC DNA]</scope>
    <source>
        <strain evidence="2 3">DSM 6130</strain>
    </source>
</reference>
<evidence type="ECO:0000313" key="3">
    <source>
        <dbReference type="Proteomes" id="UP000758856"/>
    </source>
</evidence>
<accession>A0A9W6ITS3</accession>
<dbReference type="Proteomes" id="UP000758856">
    <property type="component" value="Unassembled WGS sequence"/>
</dbReference>
<evidence type="ECO:0000313" key="4">
    <source>
        <dbReference type="Proteomes" id="UP001143400"/>
    </source>
</evidence>
<reference evidence="1" key="3">
    <citation type="submission" date="2023-01" db="EMBL/GenBank/DDBJ databases">
        <authorList>
            <person name="Sun Q."/>
            <person name="Evtushenko L."/>
        </authorList>
    </citation>
    <scope>NUCLEOTIDE SEQUENCE</scope>
    <source>
        <strain evidence="1">VKM B-1606</strain>
    </source>
</reference>
<keyword evidence="3" id="KW-1185">Reference proteome</keyword>
<dbReference type="EMBL" id="JAFBCY010000001">
    <property type="protein sequence ID" value="MBM7850770.1"/>
    <property type="molecule type" value="Genomic_DNA"/>
</dbReference>
<gene>
    <name evidence="1" type="ORF">GCM10008170_20820</name>
    <name evidence="2" type="ORF">JOD31_000982</name>
</gene>
<reference evidence="1" key="1">
    <citation type="journal article" date="2014" name="Int. J. Syst. Evol. Microbiol.">
        <title>Complete genome sequence of Corynebacterium casei LMG S-19264T (=DSM 44701T), isolated from a smear-ripened cheese.</title>
        <authorList>
            <consortium name="US DOE Joint Genome Institute (JGI-PGF)"/>
            <person name="Walter F."/>
            <person name="Albersmeier A."/>
            <person name="Kalinowski J."/>
            <person name="Ruckert C."/>
        </authorList>
    </citation>
    <scope>NUCLEOTIDE SEQUENCE</scope>
    <source>
        <strain evidence="1">VKM B-1606</strain>
    </source>
</reference>
<protein>
    <submittedName>
        <fullName evidence="1">Uncharacterized protein</fullName>
    </submittedName>
</protein>
<comment type="caution">
    <text evidence="1">The sequence shown here is derived from an EMBL/GenBank/DDBJ whole genome shotgun (WGS) entry which is preliminary data.</text>
</comment>
<evidence type="ECO:0000313" key="2">
    <source>
        <dbReference type="EMBL" id="MBM7850770.1"/>
    </source>
</evidence>
<proteinExistence type="predicted"/>